<evidence type="ECO:0000256" key="1">
    <source>
        <dbReference type="ARBA" id="ARBA00004863"/>
    </source>
</evidence>
<evidence type="ECO:0000256" key="3">
    <source>
        <dbReference type="ARBA" id="ARBA00023239"/>
    </source>
</evidence>
<name>A0A5A9XC67_9BACT</name>
<comment type="similarity">
    <text evidence="4">Belongs to the MqnA/MqnD family. MqnA subfamily.</text>
</comment>
<dbReference type="SUPFAM" id="SSF53850">
    <property type="entry name" value="Periplasmic binding protein-like II"/>
    <property type="match status" value="1"/>
</dbReference>
<sequence length="273" mass="30540">MLTIGRIDYANVTPLFHSLQEHFPSADYRFIGGVPANLNAQLAAEKIDVCPSSSIEYAVHPERYLILPELSISSAGPVASVLLFSRVPIEELDGQDILLSAESATSVNLLRILMGKRFGHSCRYTVSSSPLDEALRTAPAMLLIGDAALRSSMAGTGLRIYDLGLLWYEWTGLPFVFALWFCTRSAAKTHYQEVRLLAERLVQAKAYADREREHIAEVSPEAAWMGREGLITYWRENISYEMGEAQKEGLRLFYRYAAELGLIPAAPELHFFH</sequence>
<dbReference type="GO" id="GO:0009234">
    <property type="term" value="P:menaquinone biosynthetic process"/>
    <property type="evidence" value="ECO:0007669"/>
    <property type="project" value="UniProtKB-UniRule"/>
</dbReference>
<dbReference type="EC" id="4.2.1.151" evidence="4"/>
<keyword evidence="6" id="KW-1185">Reference proteome</keyword>
<keyword evidence="2 4" id="KW-0474">Menaquinone biosynthesis</keyword>
<evidence type="ECO:0000313" key="6">
    <source>
        <dbReference type="Proteomes" id="UP000324298"/>
    </source>
</evidence>
<reference evidence="5 6" key="1">
    <citation type="submission" date="2019-04" db="EMBL/GenBank/DDBJ databases">
        <title>Geobacter ruber sp. nov., ferric-reducing bacteria isolated from paddy soil.</title>
        <authorList>
            <person name="Xu Z."/>
            <person name="Masuda Y."/>
            <person name="Itoh H."/>
            <person name="Senoo K."/>
        </authorList>
    </citation>
    <scope>NUCLEOTIDE SEQUENCE [LARGE SCALE GENOMIC DNA]</scope>
    <source>
        <strain evidence="5 6">Red88</strain>
    </source>
</reference>
<dbReference type="EMBL" id="SRSD01000007">
    <property type="protein sequence ID" value="KAA0890530.1"/>
    <property type="molecule type" value="Genomic_DNA"/>
</dbReference>
<dbReference type="PANTHER" id="PTHR37690:SF1">
    <property type="entry name" value="CHORISMATE DEHYDRATASE"/>
    <property type="match status" value="1"/>
</dbReference>
<gene>
    <name evidence="4" type="primary">mqnA</name>
    <name evidence="5" type="ORF">ET418_12815</name>
</gene>
<evidence type="ECO:0000313" key="5">
    <source>
        <dbReference type="EMBL" id="KAA0890530.1"/>
    </source>
</evidence>
<evidence type="ECO:0000256" key="2">
    <source>
        <dbReference type="ARBA" id="ARBA00022428"/>
    </source>
</evidence>
<dbReference type="InterPro" id="IPR030868">
    <property type="entry name" value="MqnA"/>
</dbReference>
<comment type="function">
    <text evidence="4">Catalyzes the dehydration of chorismate into 3-[(1-carboxyvinyl)oxy]benzoate, a step in the biosynthesis of menaquinone (MK, vitamin K2).</text>
</comment>
<keyword evidence="3 4" id="KW-0456">Lyase</keyword>
<dbReference type="AlphaFoldDB" id="A0A5A9XC67"/>
<dbReference type="InterPro" id="IPR003773">
    <property type="entry name" value="Menaquinone_biosynth"/>
</dbReference>
<organism evidence="5 6">
    <name type="scientific">Oryzomonas rubra</name>
    <dbReference type="NCBI Taxonomy" id="2509454"/>
    <lineage>
        <taxon>Bacteria</taxon>
        <taxon>Pseudomonadati</taxon>
        <taxon>Thermodesulfobacteriota</taxon>
        <taxon>Desulfuromonadia</taxon>
        <taxon>Geobacterales</taxon>
        <taxon>Geobacteraceae</taxon>
        <taxon>Oryzomonas</taxon>
    </lineage>
</organism>
<dbReference type="GO" id="GO:0016836">
    <property type="term" value="F:hydro-lyase activity"/>
    <property type="evidence" value="ECO:0007669"/>
    <property type="project" value="UniProtKB-UniRule"/>
</dbReference>
<dbReference type="UniPathway" id="UPA00079"/>
<dbReference type="PANTHER" id="PTHR37690">
    <property type="entry name" value="CHORISMATE DEHYDRATASE"/>
    <property type="match status" value="1"/>
</dbReference>
<dbReference type="CDD" id="cd13634">
    <property type="entry name" value="PBP2_Sco4506"/>
    <property type="match status" value="1"/>
</dbReference>
<comment type="caution">
    <text evidence="5">The sequence shown here is derived from an EMBL/GenBank/DDBJ whole genome shotgun (WGS) entry which is preliminary data.</text>
</comment>
<dbReference type="Pfam" id="PF02621">
    <property type="entry name" value="VitK2_biosynth"/>
    <property type="match status" value="1"/>
</dbReference>
<dbReference type="Proteomes" id="UP000324298">
    <property type="component" value="Unassembled WGS sequence"/>
</dbReference>
<dbReference type="OrthoDB" id="9810112at2"/>
<evidence type="ECO:0000256" key="4">
    <source>
        <dbReference type="HAMAP-Rule" id="MF_00995"/>
    </source>
</evidence>
<protein>
    <recommendedName>
        <fullName evidence="4">Chorismate dehydratase</fullName>
        <ecNumber evidence="4">4.2.1.151</ecNumber>
    </recommendedName>
    <alternativeName>
        <fullName evidence="4">Menaquinone biosynthetic enzyme MqnA</fullName>
    </alternativeName>
</protein>
<dbReference type="RefSeq" id="WP_149308078.1">
    <property type="nucleotide sequence ID" value="NZ_SRSD01000007.1"/>
</dbReference>
<dbReference type="HAMAP" id="MF_00995">
    <property type="entry name" value="MqnA"/>
    <property type="match status" value="1"/>
</dbReference>
<comment type="pathway">
    <text evidence="1 4">Quinol/quinone metabolism; menaquinone biosynthesis.</text>
</comment>
<dbReference type="Gene3D" id="3.40.190.10">
    <property type="entry name" value="Periplasmic binding protein-like II"/>
    <property type="match status" value="2"/>
</dbReference>
<proteinExistence type="inferred from homology"/>
<accession>A0A5A9XC67</accession>
<comment type="catalytic activity">
    <reaction evidence="4">
        <text>chorismate = 3-[(1-carboxyvinyl)-oxy]benzoate + H2O</text>
        <dbReference type="Rhea" id="RHEA:40051"/>
        <dbReference type="ChEBI" id="CHEBI:15377"/>
        <dbReference type="ChEBI" id="CHEBI:29748"/>
        <dbReference type="ChEBI" id="CHEBI:76981"/>
        <dbReference type="EC" id="4.2.1.151"/>
    </reaction>
</comment>